<evidence type="ECO:0000256" key="1">
    <source>
        <dbReference type="SAM" id="Phobius"/>
    </source>
</evidence>
<proteinExistence type="predicted"/>
<feature type="transmembrane region" description="Helical" evidence="1">
    <location>
        <begin position="109"/>
        <end position="129"/>
    </location>
</feature>
<evidence type="ECO:0000313" key="4">
    <source>
        <dbReference type="Proteomes" id="UP000002630"/>
    </source>
</evidence>
<evidence type="ECO:0000313" key="3">
    <source>
        <dbReference type="EMBL" id="CBJ33984.1"/>
    </source>
</evidence>
<accession>D7G7E3</accession>
<organism evidence="3 4">
    <name type="scientific">Ectocarpus siliculosus</name>
    <name type="common">Brown alga</name>
    <name type="synonym">Conferva siliculosa</name>
    <dbReference type="NCBI Taxonomy" id="2880"/>
    <lineage>
        <taxon>Eukaryota</taxon>
        <taxon>Sar</taxon>
        <taxon>Stramenopiles</taxon>
        <taxon>Ochrophyta</taxon>
        <taxon>PX clade</taxon>
        <taxon>Phaeophyceae</taxon>
        <taxon>Ectocarpales</taxon>
        <taxon>Ectocarpaceae</taxon>
        <taxon>Ectocarpus</taxon>
    </lineage>
</organism>
<keyword evidence="1" id="KW-0812">Transmembrane</keyword>
<dbReference type="STRING" id="2880.D7G7E3"/>
<dbReference type="PANTHER" id="PTHR19353:SF19">
    <property type="entry name" value="DELTA(5) FATTY ACID DESATURASE C-RELATED"/>
    <property type="match status" value="1"/>
</dbReference>
<gene>
    <name evidence="3" type="ORF">Esi_0806_0003</name>
</gene>
<protein>
    <recommendedName>
        <fullName evidence="2">Fatty acid desaturase domain-containing protein</fullName>
    </recommendedName>
</protein>
<dbReference type="PANTHER" id="PTHR19353">
    <property type="entry name" value="FATTY ACID DESATURASE 2"/>
    <property type="match status" value="1"/>
</dbReference>
<feature type="transmembrane region" description="Helical" evidence="1">
    <location>
        <begin position="141"/>
        <end position="163"/>
    </location>
</feature>
<reference evidence="3 4" key="1">
    <citation type="journal article" date="2010" name="Nature">
        <title>The Ectocarpus genome and the independent evolution of multicellularity in brown algae.</title>
        <authorList>
            <person name="Cock J.M."/>
            <person name="Sterck L."/>
            <person name="Rouze P."/>
            <person name="Scornet D."/>
            <person name="Allen A.E."/>
            <person name="Amoutzias G."/>
            <person name="Anthouard V."/>
            <person name="Artiguenave F."/>
            <person name="Aury J.M."/>
            <person name="Badger J.H."/>
            <person name="Beszteri B."/>
            <person name="Billiau K."/>
            <person name="Bonnet E."/>
            <person name="Bothwell J.H."/>
            <person name="Bowler C."/>
            <person name="Boyen C."/>
            <person name="Brownlee C."/>
            <person name="Carrano C.J."/>
            <person name="Charrier B."/>
            <person name="Cho G.Y."/>
            <person name="Coelho S.M."/>
            <person name="Collen J."/>
            <person name="Corre E."/>
            <person name="Da Silva C."/>
            <person name="Delage L."/>
            <person name="Delaroque N."/>
            <person name="Dittami S.M."/>
            <person name="Doulbeau S."/>
            <person name="Elias M."/>
            <person name="Farnham G."/>
            <person name="Gachon C.M."/>
            <person name="Gschloessl B."/>
            <person name="Heesch S."/>
            <person name="Jabbari K."/>
            <person name="Jubin C."/>
            <person name="Kawai H."/>
            <person name="Kimura K."/>
            <person name="Kloareg B."/>
            <person name="Kupper F.C."/>
            <person name="Lang D."/>
            <person name="Le Bail A."/>
            <person name="Leblanc C."/>
            <person name="Lerouge P."/>
            <person name="Lohr M."/>
            <person name="Lopez P.J."/>
            <person name="Martens C."/>
            <person name="Maumus F."/>
            <person name="Michel G."/>
            <person name="Miranda-Saavedra D."/>
            <person name="Morales J."/>
            <person name="Moreau H."/>
            <person name="Motomura T."/>
            <person name="Nagasato C."/>
            <person name="Napoli C.A."/>
            <person name="Nelson D.R."/>
            <person name="Nyvall-Collen P."/>
            <person name="Peters A.F."/>
            <person name="Pommier C."/>
            <person name="Potin P."/>
            <person name="Poulain J."/>
            <person name="Quesneville H."/>
            <person name="Read B."/>
            <person name="Rensing S.A."/>
            <person name="Ritter A."/>
            <person name="Rousvoal S."/>
            <person name="Samanta M."/>
            <person name="Samson G."/>
            <person name="Schroeder D.C."/>
            <person name="Segurens B."/>
            <person name="Strittmatter M."/>
            <person name="Tonon T."/>
            <person name="Tregear J.W."/>
            <person name="Valentin K."/>
            <person name="von Dassow P."/>
            <person name="Yamagishi T."/>
            <person name="Van de Peer Y."/>
            <person name="Wincker P."/>
        </authorList>
    </citation>
    <scope>NUCLEOTIDE SEQUENCE [LARGE SCALE GENOMIC DNA]</scope>
    <source>
        <strain evidence="4">Ec32 / CCAP1310/4</strain>
    </source>
</reference>
<keyword evidence="1" id="KW-0472">Membrane</keyword>
<sequence>MKGAEDITPVFESYHALAHSAAIRQNLEKFEWTGKLMDDVSEREAALVGGTRKEPVRYRWDEGGFYAVLIARVKAYFLQKHGRAGVDPRKASVNRFVKEAPPAWYFKELLILVVYLPLFTCMLGYNVFATGLGEALPPPPLWVRATAAVLAGALLQSFSFCTLHDASHYGLLFKRPRVQEAVSRLCNAWTLWHHGLWVMHHVYGHHSFTGDPERDPDLVHARPYLRKSILAPAEQYDPFLVKWQRFFAPAFMMVMPGASLGQTQAYLRGLREGNLWHVSITAASGGTRWYEYVTYAAAVGLHVVGGSVWISFWAGFVPQHEIL</sequence>
<dbReference type="InParanoid" id="D7G7E3"/>
<dbReference type="EMBL" id="FN649760">
    <property type="protein sequence ID" value="CBJ33984.1"/>
    <property type="molecule type" value="Genomic_DNA"/>
</dbReference>
<evidence type="ECO:0000259" key="2">
    <source>
        <dbReference type="Pfam" id="PF00487"/>
    </source>
</evidence>
<feature type="transmembrane region" description="Helical" evidence="1">
    <location>
        <begin position="292"/>
        <end position="316"/>
    </location>
</feature>
<dbReference type="AlphaFoldDB" id="D7G7E3"/>
<keyword evidence="1" id="KW-1133">Transmembrane helix</keyword>
<dbReference type="GO" id="GO:0016020">
    <property type="term" value="C:membrane"/>
    <property type="evidence" value="ECO:0007669"/>
    <property type="project" value="TreeGrafter"/>
</dbReference>
<dbReference type="InterPro" id="IPR005804">
    <property type="entry name" value="FA_desaturase_dom"/>
</dbReference>
<dbReference type="InterPro" id="IPR012171">
    <property type="entry name" value="Fatty_acid_desaturase"/>
</dbReference>
<dbReference type="Pfam" id="PF00487">
    <property type="entry name" value="FA_desaturase"/>
    <property type="match status" value="1"/>
</dbReference>
<dbReference type="GO" id="GO:0016717">
    <property type="term" value="F:oxidoreductase activity, acting on paired donors, with oxidation of a pair of donors resulting in the reduction of molecular oxygen to two molecules of water"/>
    <property type="evidence" value="ECO:0007669"/>
    <property type="project" value="TreeGrafter"/>
</dbReference>
<dbReference type="OrthoDB" id="196687at2759"/>
<feature type="domain" description="Fatty acid desaturase" evidence="2">
    <location>
        <begin position="141"/>
        <end position="314"/>
    </location>
</feature>
<name>D7G7E3_ECTSI</name>
<keyword evidence="4" id="KW-1185">Reference proteome</keyword>
<dbReference type="Proteomes" id="UP000002630">
    <property type="component" value="Unassembled WGS sequence"/>
</dbReference>
<dbReference type="GO" id="GO:0008610">
    <property type="term" value="P:lipid biosynthetic process"/>
    <property type="evidence" value="ECO:0007669"/>
    <property type="project" value="UniProtKB-ARBA"/>
</dbReference>